<dbReference type="PANTHER" id="PTHR43976:SF16">
    <property type="entry name" value="SHORT-CHAIN DEHYDROGENASE_REDUCTASE FAMILY PROTEIN"/>
    <property type="match status" value="1"/>
</dbReference>
<keyword evidence="2" id="KW-0560">Oxidoreductase</keyword>
<dbReference type="Pfam" id="PF00106">
    <property type="entry name" value="adh_short"/>
    <property type="match status" value="1"/>
</dbReference>
<dbReference type="KEGG" id="lmoi:VV02_11825"/>
<evidence type="ECO:0000256" key="2">
    <source>
        <dbReference type="ARBA" id="ARBA00023002"/>
    </source>
</evidence>
<dbReference type="RefSeq" id="WP_052591720.1">
    <property type="nucleotide sequence ID" value="NZ_CP011112.1"/>
</dbReference>
<dbReference type="OrthoDB" id="9792003at2"/>
<proteinExistence type="inferred from homology"/>
<dbReference type="Proteomes" id="UP000066480">
    <property type="component" value="Chromosome"/>
</dbReference>
<dbReference type="CDD" id="cd05374">
    <property type="entry name" value="17beta-HSD-like_SDR_c"/>
    <property type="match status" value="1"/>
</dbReference>
<dbReference type="EMBL" id="CP011112">
    <property type="protein sequence ID" value="AKU16390.1"/>
    <property type="molecule type" value="Genomic_DNA"/>
</dbReference>
<dbReference type="Gene3D" id="3.40.50.720">
    <property type="entry name" value="NAD(P)-binding Rossmann-like Domain"/>
    <property type="match status" value="1"/>
</dbReference>
<dbReference type="PROSITE" id="PS00061">
    <property type="entry name" value="ADH_SHORT"/>
    <property type="match status" value="1"/>
</dbReference>
<dbReference type="InterPro" id="IPR002347">
    <property type="entry name" value="SDR_fam"/>
</dbReference>
<comment type="similarity">
    <text evidence="1 3">Belongs to the short-chain dehydrogenases/reductases (SDR) family.</text>
</comment>
<evidence type="ECO:0000313" key="5">
    <source>
        <dbReference type="Proteomes" id="UP000066480"/>
    </source>
</evidence>
<dbReference type="GO" id="GO:0016491">
    <property type="term" value="F:oxidoreductase activity"/>
    <property type="evidence" value="ECO:0007669"/>
    <property type="project" value="UniProtKB-KW"/>
</dbReference>
<organism evidence="4 5">
    <name type="scientific">Luteipulveratus mongoliensis</name>
    <dbReference type="NCBI Taxonomy" id="571913"/>
    <lineage>
        <taxon>Bacteria</taxon>
        <taxon>Bacillati</taxon>
        <taxon>Actinomycetota</taxon>
        <taxon>Actinomycetes</taxon>
        <taxon>Micrococcales</taxon>
        <taxon>Dermacoccaceae</taxon>
        <taxon>Luteipulveratus</taxon>
    </lineage>
</organism>
<dbReference type="PRINTS" id="PR00080">
    <property type="entry name" value="SDRFAMILY"/>
</dbReference>
<dbReference type="STRING" id="571913.VV02_11825"/>
<dbReference type="InterPro" id="IPR036291">
    <property type="entry name" value="NAD(P)-bd_dom_sf"/>
</dbReference>
<dbReference type="InterPro" id="IPR051911">
    <property type="entry name" value="SDR_oxidoreductase"/>
</dbReference>
<gene>
    <name evidence="4" type="ORF">VV02_11825</name>
</gene>
<reference evidence="4 5" key="1">
    <citation type="submission" date="2015-03" db="EMBL/GenBank/DDBJ databases">
        <title>Luteipulveratus halotolerans sp. nov., a novel actinobacterium (Dermacoccaceae) from Sarawak, Malaysia.</title>
        <authorList>
            <person name="Juboi H."/>
            <person name="Basik A."/>
            <person name="Shamsul S.S."/>
            <person name="Arnold P."/>
            <person name="Schmitt E.K."/>
            <person name="Sanglier J.-J."/>
            <person name="Yeo T."/>
        </authorList>
    </citation>
    <scope>NUCLEOTIDE SEQUENCE [LARGE SCALE GENOMIC DNA]</scope>
    <source>
        <strain evidence="4 5">MN07-A0370</strain>
    </source>
</reference>
<dbReference type="InterPro" id="IPR020904">
    <property type="entry name" value="Sc_DH/Rdtase_CS"/>
</dbReference>
<evidence type="ECO:0000256" key="1">
    <source>
        <dbReference type="ARBA" id="ARBA00006484"/>
    </source>
</evidence>
<accession>A0A0K1JII1</accession>
<dbReference type="AlphaFoldDB" id="A0A0K1JII1"/>
<evidence type="ECO:0000256" key="3">
    <source>
        <dbReference type="RuleBase" id="RU000363"/>
    </source>
</evidence>
<dbReference type="SUPFAM" id="SSF51735">
    <property type="entry name" value="NAD(P)-binding Rossmann-fold domains"/>
    <property type="match status" value="1"/>
</dbReference>
<evidence type="ECO:0000313" key="4">
    <source>
        <dbReference type="EMBL" id="AKU16390.1"/>
    </source>
</evidence>
<dbReference type="PANTHER" id="PTHR43976">
    <property type="entry name" value="SHORT CHAIN DEHYDROGENASE"/>
    <property type="match status" value="1"/>
</dbReference>
<protein>
    <submittedName>
        <fullName evidence="4">3-ketoacyl-ACP reductase</fullName>
    </submittedName>
</protein>
<dbReference type="PRINTS" id="PR00081">
    <property type="entry name" value="GDHRDH"/>
</dbReference>
<sequence length="279" mass="29525">MATTDRPVWFITGASTGLGRAIALAAEAAGNAVVATARRPDDVADLAGEHVLTTRLDVTDAQSITDAVAAAHERFGRIDVLVNNAGYSLRGALEEWADTELRDVFDVNVFGVANVTREVLPAMREQGSGTVVMMSSIGGVRTTLGGTAYNTTKFALEGLSEGLSNEVAAFGVRVLIVEPGPFRTDFAGRSNRWPTPLPAYDAVLSAARERFAAQDGQQTGDPDAAARVIVEVASGTDVPLRLPLGPESFDGIRARLQSRLSELDAVEPIGRDTSYQPVE</sequence>
<keyword evidence="5" id="KW-1185">Reference proteome</keyword>
<name>A0A0K1JII1_9MICO</name>